<dbReference type="OrthoDB" id="370626at2"/>
<evidence type="ECO:0000256" key="2">
    <source>
        <dbReference type="ARBA" id="ARBA00022679"/>
    </source>
</evidence>
<dbReference type="PANTHER" id="PTHR21392:SF1">
    <property type="entry name" value="TRNA-URIDINE AMINOCARBOXYPROPYLTRANSFERASE"/>
    <property type="match status" value="1"/>
</dbReference>
<dbReference type="AlphaFoldDB" id="A0A1I2AR30"/>
<gene>
    <name evidence="6" type="ORF">SAMN04489711_102180</name>
</gene>
<dbReference type="InterPro" id="IPR005636">
    <property type="entry name" value="DTW"/>
</dbReference>
<dbReference type="Proteomes" id="UP000199119">
    <property type="component" value="Unassembled WGS sequence"/>
</dbReference>
<evidence type="ECO:0000259" key="5">
    <source>
        <dbReference type="SMART" id="SM01144"/>
    </source>
</evidence>
<dbReference type="Pfam" id="PF03942">
    <property type="entry name" value="DTW"/>
    <property type="match status" value="1"/>
</dbReference>
<accession>A0A1I2AR30</accession>
<evidence type="ECO:0000256" key="1">
    <source>
        <dbReference type="ARBA" id="ARBA00012386"/>
    </source>
</evidence>
<name>A0A1I2AR30_9BURK</name>
<dbReference type="GO" id="GO:0016432">
    <property type="term" value="F:tRNA-uridine aminocarboxypropyltransferase activity"/>
    <property type="evidence" value="ECO:0007669"/>
    <property type="project" value="UniProtKB-EC"/>
</dbReference>
<sequence>MHSPIPPSPHAVSRLRTARLARSAKPFLARGGPRGERCPGCRLQPSHCLCAARPQVPVDAGMCLLMADIEPLKPSNTGWLIADVVADTFAFGWARTQVDPGLLALLRDPQWQPYVVFPGEFVDPRRVVTQLLAPATAPVAQTAQGAPAAAPKRPLFVLLDATWPEARKMFRKSPYLDNLPVLSLESGQLSRYRLRRSTRGDHFCTSEVAALCLELAGETRAARVLEAYLDVFTHHYLQAKHQLPPHWDGDEHRRLRALAAGDALPDEAVGTPSA</sequence>
<reference evidence="7" key="1">
    <citation type="submission" date="2016-10" db="EMBL/GenBank/DDBJ databases">
        <authorList>
            <person name="Varghese N."/>
            <person name="Submissions S."/>
        </authorList>
    </citation>
    <scope>NUCLEOTIDE SEQUENCE [LARGE SCALE GENOMIC DNA]</scope>
    <source>
        <strain evidence="7">DSM 27981</strain>
    </source>
</reference>
<evidence type="ECO:0000256" key="3">
    <source>
        <dbReference type="ARBA" id="ARBA00022691"/>
    </source>
</evidence>
<evidence type="ECO:0000256" key="4">
    <source>
        <dbReference type="ARBA" id="ARBA00022694"/>
    </source>
</evidence>
<feature type="domain" description="DTW" evidence="5">
    <location>
        <begin position="34"/>
        <end position="241"/>
    </location>
</feature>
<dbReference type="SMART" id="SM01144">
    <property type="entry name" value="DTW"/>
    <property type="match status" value="1"/>
</dbReference>
<dbReference type="GO" id="GO:0008033">
    <property type="term" value="P:tRNA processing"/>
    <property type="evidence" value="ECO:0007669"/>
    <property type="project" value="UniProtKB-KW"/>
</dbReference>
<dbReference type="EC" id="2.5.1.25" evidence="1"/>
<keyword evidence="7" id="KW-1185">Reference proteome</keyword>
<dbReference type="InterPro" id="IPR039262">
    <property type="entry name" value="DTWD2/TAPT"/>
</dbReference>
<keyword evidence="2" id="KW-0808">Transferase</keyword>
<proteinExistence type="predicted"/>
<evidence type="ECO:0000313" key="6">
    <source>
        <dbReference type="EMBL" id="SFE46485.1"/>
    </source>
</evidence>
<evidence type="ECO:0000313" key="7">
    <source>
        <dbReference type="Proteomes" id="UP000199119"/>
    </source>
</evidence>
<protein>
    <recommendedName>
        <fullName evidence="1">tRNA-uridine aminocarboxypropyltransferase</fullName>
        <ecNumber evidence="1">2.5.1.25</ecNumber>
    </recommendedName>
</protein>
<dbReference type="STRING" id="1177982.SAMN04489711_102180"/>
<organism evidence="6 7">
    <name type="scientific">Paracidovorax wautersii</name>
    <dbReference type="NCBI Taxonomy" id="1177982"/>
    <lineage>
        <taxon>Bacteria</taxon>
        <taxon>Pseudomonadati</taxon>
        <taxon>Pseudomonadota</taxon>
        <taxon>Betaproteobacteria</taxon>
        <taxon>Burkholderiales</taxon>
        <taxon>Comamonadaceae</taxon>
        <taxon>Paracidovorax</taxon>
    </lineage>
</organism>
<dbReference type="EMBL" id="FONX01000002">
    <property type="protein sequence ID" value="SFE46485.1"/>
    <property type="molecule type" value="Genomic_DNA"/>
</dbReference>
<dbReference type="PANTHER" id="PTHR21392">
    <property type="entry name" value="TRNA-URIDINE AMINOCARBOXYPROPYLTRANSFERASE 2"/>
    <property type="match status" value="1"/>
</dbReference>
<keyword evidence="3" id="KW-0949">S-adenosyl-L-methionine</keyword>
<keyword evidence="4" id="KW-0819">tRNA processing</keyword>
<dbReference type="RefSeq" id="WP_092937640.1">
    <property type="nucleotide sequence ID" value="NZ_FONX01000002.1"/>
</dbReference>